<name>A0ABQ2LDP5_9PROT</name>
<protein>
    <submittedName>
        <fullName evidence="1">Uncharacterized protein</fullName>
    </submittedName>
</protein>
<evidence type="ECO:0000313" key="2">
    <source>
        <dbReference type="Proteomes" id="UP000602381"/>
    </source>
</evidence>
<proteinExistence type="predicted"/>
<sequence>MSAPVTSQIDWHGVAISVSYHRHQWSTFDHIEVNVIGDGIIPITETGYRSHYLHSDVTDEYGGAVAYVFAWLEHEAQTPQWKKREEAARQLSLF</sequence>
<comment type="caution">
    <text evidence="1">The sequence shown here is derived from an EMBL/GenBank/DDBJ whole genome shotgun (WGS) entry which is preliminary data.</text>
</comment>
<organism evidence="1 2">
    <name type="scientific">Iodidimonas muriae</name>
    <dbReference type="NCBI Taxonomy" id="261467"/>
    <lineage>
        <taxon>Bacteria</taxon>
        <taxon>Pseudomonadati</taxon>
        <taxon>Pseudomonadota</taxon>
        <taxon>Alphaproteobacteria</taxon>
        <taxon>Iodidimonadales</taxon>
        <taxon>Iodidimonadaceae</taxon>
        <taxon>Iodidimonas</taxon>
    </lineage>
</organism>
<keyword evidence="2" id="KW-1185">Reference proteome</keyword>
<reference evidence="2" key="1">
    <citation type="journal article" date="2019" name="Int. J. Syst. Evol. Microbiol.">
        <title>The Global Catalogue of Microorganisms (GCM) 10K type strain sequencing project: providing services to taxonomists for standard genome sequencing and annotation.</title>
        <authorList>
            <consortium name="The Broad Institute Genomics Platform"/>
            <consortium name="The Broad Institute Genome Sequencing Center for Infectious Disease"/>
            <person name="Wu L."/>
            <person name="Ma J."/>
        </authorList>
    </citation>
    <scope>NUCLEOTIDE SEQUENCE [LARGE SCALE GENOMIC DNA]</scope>
    <source>
        <strain evidence="2">JCM 17843</strain>
    </source>
</reference>
<evidence type="ECO:0000313" key="1">
    <source>
        <dbReference type="EMBL" id="GGO12273.1"/>
    </source>
</evidence>
<dbReference type="RefSeq" id="WP_188873776.1">
    <property type="nucleotide sequence ID" value="NZ_BMOV01000005.1"/>
</dbReference>
<gene>
    <name evidence="1" type="ORF">GCM10007972_17020</name>
</gene>
<dbReference type="Proteomes" id="UP000602381">
    <property type="component" value="Unassembled WGS sequence"/>
</dbReference>
<accession>A0ABQ2LDP5</accession>
<dbReference type="EMBL" id="BMOV01000005">
    <property type="protein sequence ID" value="GGO12273.1"/>
    <property type="molecule type" value="Genomic_DNA"/>
</dbReference>